<dbReference type="PANTHER" id="PTHR11946:SF93">
    <property type="entry name" value="VALINE--TRNA LIGASE, CHLOROPLASTIC_MITOCHONDRIAL 2"/>
    <property type="match status" value="1"/>
</dbReference>
<evidence type="ECO:0000313" key="16">
    <source>
        <dbReference type="EMBL" id="QGG47276.1"/>
    </source>
</evidence>
<feature type="coiled-coil region" evidence="12">
    <location>
        <begin position="825"/>
        <end position="887"/>
    </location>
</feature>
<dbReference type="EC" id="6.1.1.9" evidence="12"/>
<dbReference type="FunFam" id="3.90.740.10:FF:000005">
    <property type="entry name" value="Valine--tRNA ligase, mitochondrial"/>
    <property type="match status" value="1"/>
</dbReference>
<evidence type="ECO:0000256" key="4">
    <source>
        <dbReference type="ARBA" id="ARBA00022598"/>
    </source>
</evidence>
<dbReference type="AlphaFoldDB" id="A0A5Q2N124"/>
<dbReference type="SUPFAM" id="SSF50677">
    <property type="entry name" value="ValRS/IleRS/LeuRS editing domain"/>
    <property type="match status" value="1"/>
</dbReference>
<protein>
    <recommendedName>
        <fullName evidence="12">Valine--tRNA ligase</fullName>
        <ecNumber evidence="12">6.1.1.9</ecNumber>
    </recommendedName>
    <alternativeName>
        <fullName evidence="12">Valyl-tRNA synthetase</fullName>
        <shortName evidence="12">ValRS</shortName>
    </alternativeName>
</protein>
<evidence type="ECO:0000256" key="1">
    <source>
        <dbReference type="ARBA" id="ARBA00004496"/>
    </source>
</evidence>
<evidence type="ECO:0000256" key="7">
    <source>
        <dbReference type="ARBA" id="ARBA00022917"/>
    </source>
</evidence>
<dbReference type="Pfam" id="PF08264">
    <property type="entry name" value="Anticodon_1"/>
    <property type="match status" value="1"/>
</dbReference>
<organism evidence="16 17">
    <name type="scientific">Heliorestis convoluta</name>
    <dbReference type="NCBI Taxonomy" id="356322"/>
    <lineage>
        <taxon>Bacteria</taxon>
        <taxon>Bacillati</taxon>
        <taxon>Bacillota</taxon>
        <taxon>Clostridia</taxon>
        <taxon>Eubacteriales</taxon>
        <taxon>Heliobacteriaceae</taxon>
        <taxon>Heliorestis</taxon>
    </lineage>
</organism>
<reference evidence="17" key="1">
    <citation type="submission" date="2019-11" db="EMBL/GenBank/DDBJ databases">
        <title>Genome sequence of Heliorestis convoluta strain HH, an alkaliphilic and minimalistic phototrophic bacterium from a soda lake in Egypt.</title>
        <authorList>
            <person name="Dewey E.D."/>
            <person name="Stokes L.M."/>
            <person name="Burchell B.M."/>
            <person name="Shaffer K.N."/>
            <person name="Huntington A.M."/>
            <person name="Baker J.M."/>
            <person name="Nadendla S."/>
            <person name="Giglio M.G."/>
            <person name="Touchman J.W."/>
            <person name="Blankenship R.E."/>
            <person name="Madigan M.T."/>
            <person name="Sattley W.M."/>
        </authorList>
    </citation>
    <scope>NUCLEOTIDE SEQUENCE [LARGE SCALE GENOMIC DNA]</scope>
    <source>
        <strain evidence="17">HH</strain>
    </source>
</reference>
<dbReference type="NCBIfam" id="NF004349">
    <property type="entry name" value="PRK05729.1"/>
    <property type="match status" value="1"/>
</dbReference>
<feature type="domain" description="Valyl-tRNA synthetase tRNA-binding arm" evidence="15">
    <location>
        <begin position="829"/>
        <end position="891"/>
    </location>
</feature>
<dbReference type="NCBIfam" id="TIGR00422">
    <property type="entry name" value="valS"/>
    <property type="match status" value="1"/>
</dbReference>
<dbReference type="InterPro" id="IPR001412">
    <property type="entry name" value="aa-tRNA-synth_I_CS"/>
</dbReference>
<evidence type="ECO:0000256" key="12">
    <source>
        <dbReference type="HAMAP-Rule" id="MF_02004"/>
    </source>
</evidence>
<feature type="domain" description="Methionyl/Valyl/Leucyl/Isoleucyl-tRNA synthetase anticodon-binding" evidence="14">
    <location>
        <begin position="614"/>
        <end position="767"/>
    </location>
</feature>
<keyword evidence="17" id="KW-1185">Reference proteome</keyword>
<dbReference type="GO" id="GO:0006438">
    <property type="term" value="P:valyl-tRNA aminoacylation"/>
    <property type="evidence" value="ECO:0007669"/>
    <property type="project" value="UniProtKB-UniRule"/>
</dbReference>
<comment type="function">
    <text evidence="12">Catalyzes the attachment of valine to tRNA(Val). As ValRS can inadvertently accommodate and process structurally similar amino acids such as threonine, to avoid such errors, it has a 'posttransfer' editing activity that hydrolyzes mischarged Thr-tRNA(Val) in a tRNA-dependent manner.</text>
</comment>
<dbReference type="PROSITE" id="PS00178">
    <property type="entry name" value="AA_TRNA_LIGASE_I"/>
    <property type="match status" value="1"/>
</dbReference>
<keyword evidence="8 12" id="KW-0175">Coiled coil</keyword>
<keyword evidence="9 12" id="KW-0030">Aminoacyl-tRNA synthetase</keyword>
<dbReference type="InterPro" id="IPR002303">
    <property type="entry name" value="Valyl-tRNA_ligase"/>
</dbReference>
<dbReference type="FunFam" id="1.10.730.10:FF:000014">
    <property type="entry name" value="Valine--tRNA ligase"/>
    <property type="match status" value="1"/>
</dbReference>
<dbReference type="GO" id="GO:0005524">
    <property type="term" value="F:ATP binding"/>
    <property type="evidence" value="ECO:0007669"/>
    <property type="project" value="UniProtKB-UniRule"/>
</dbReference>
<dbReference type="FunFam" id="3.40.50.620:FF:000098">
    <property type="entry name" value="Valine--tRNA ligase"/>
    <property type="match status" value="1"/>
</dbReference>
<dbReference type="EMBL" id="CP045875">
    <property type="protein sequence ID" value="QGG47276.1"/>
    <property type="molecule type" value="Genomic_DNA"/>
</dbReference>
<dbReference type="GO" id="GO:0002161">
    <property type="term" value="F:aminoacyl-tRNA deacylase activity"/>
    <property type="evidence" value="ECO:0007669"/>
    <property type="project" value="InterPro"/>
</dbReference>
<dbReference type="InterPro" id="IPR033705">
    <property type="entry name" value="Anticodon_Ia_Val"/>
</dbReference>
<dbReference type="CDD" id="cd07962">
    <property type="entry name" value="Anticodon_Ia_Val"/>
    <property type="match status" value="1"/>
</dbReference>
<dbReference type="GO" id="GO:0005829">
    <property type="term" value="C:cytosol"/>
    <property type="evidence" value="ECO:0007669"/>
    <property type="project" value="TreeGrafter"/>
</dbReference>
<keyword evidence="7 12" id="KW-0648">Protein biosynthesis</keyword>
<dbReference type="PANTHER" id="PTHR11946">
    <property type="entry name" value="VALYL-TRNA SYNTHETASES"/>
    <property type="match status" value="1"/>
</dbReference>
<feature type="short sequence motif" description="'HIGH' region" evidence="12">
    <location>
        <begin position="50"/>
        <end position="60"/>
    </location>
</feature>
<dbReference type="Gene3D" id="1.10.287.380">
    <property type="entry name" value="Valyl-tRNA synthetase, C-terminal domain"/>
    <property type="match status" value="1"/>
</dbReference>
<evidence type="ECO:0000256" key="2">
    <source>
        <dbReference type="ARBA" id="ARBA00011245"/>
    </source>
</evidence>
<dbReference type="GO" id="GO:0004832">
    <property type="term" value="F:valine-tRNA ligase activity"/>
    <property type="evidence" value="ECO:0007669"/>
    <property type="project" value="UniProtKB-UniRule"/>
</dbReference>
<dbReference type="InterPro" id="IPR009080">
    <property type="entry name" value="tRNAsynth_Ia_anticodon-bd"/>
</dbReference>
<feature type="short sequence motif" description="'KMSKS' region" evidence="12">
    <location>
        <begin position="533"/>
        <end position="537"/>
    </location>
</feature>
<evidence type="ECO:0000256" key="8">
    <source>
        <dbReference type="ARBA" id="ARBA00023054"/>
    </source>
</evidence>
<comment type="subunit">
    <text evidence="2 12">Monomer.</text>
</comment>
<comment type="domain">
    <text evidence="12">The C-terminal coiled-coil domain is crucial for aminoacylation activity.</text>
</comment>
<evidence type="ECO:0000259" key="13">
    <source>
        <dbReference type="Pfam" id="PF00133"/>
    </source>
</evidence>
<evidence type="ECO:0000256" key="10">
    <source>
        <dbReference type="ARBA" id="ARBA00047552"/>
    </source>
</evidence>
<dbReference type="Pfam" id="PF00133">
    <property type="entry name" value="tRNA-synt_1"/>
    <property type="match status" value="1"/>
</dbReference>
<evidence type="ECO:0000313" key="17">
    <source>
        <dbReference type="Proteomes" id="UP000366051"/>
    </source>
</evidence>
<evidence type="ECO:0000259" key="14">
    <source>
        <dbReference type="Pfam" id="PF08264"/>
    </source>
</evidence>
<keyword evidence="5 12" id="KW-0547">Nucleotide-binding</keyword>
<dbReference type="PRINTS" id="PR00986">
    <property type="entry name" value="TRNASYNTHVAL"/>
</dbReference>
<accession>A0A5Q2N124</accession>
<evidence type="ECO:0000256" key="6">
    <source>
        <dbReference type="ARBA" id="ARBA00022840"/>
    </source>
</evidence>
<evidence type="ECO:0000256" key="3">
    <source>
        <dbReference type="ARBA" id="ARBA00022490"/>
    </source>
</evidence>
<dbReference type="FunFam" id="3.40.50.620:FF:000032">
    <property type="entry name" value="Valine--tRNA ligase"/>
    <property type="match status" value="1"/>
</dbReference>
<sequence length="894" mass="102651">MSEVNQLGLSKTYDPQQVEEKWYQRWMEQGYFQADVEAEGEPFSVVMPPPNVTGSLHLGHALDNTLQDILVRWKRMSGYNVLWIPGTDHAGIATQAKVEEALAKEGLNKYELGREAFLERVWDWKHQYGHRITSQLKKLGTSCDWSRERFTMDEGCSRAVQEVFIQLFEKDLIYRGNRIINWCPKCQTTISDIEVEHQEKGGQLWHIRYPIEGEEGYVVVATTRPETMLGDTAVAVHPADERYQHLIGKNVILPILNKAIPVIADEYVDPAFGTGVVKITPAHDPNDFEMGLRHHLPQVTVMTKEAIMNELAGPYEGMERYSCRKKLVADLDETGFLEKINDHVHAVGQCYRCDTVVEPMVSPQWFVKMKPLAEPAMEVVRQGQLNFVPDRFTKVYLGWLENIRDWCISRQLWWGHRIPVWYCDDCDYIYCGLAENVPGHCPKCGAEKEKLNQDPDVLDTWFSSALWPFSTLGWPEEKAELKKYYPTSVLVTGRDIIFFWVARMVFMGLEFQKDVPFRDVFIHGLILDSQGRKMSKSLGNGVDPIEVIEQYGADTLRFMLVTGNTPGNDIRFHFERLEGTRNFANKIWNASRFALMHLQDYEGHQPWGELTLADRWILSRYNQVVDAVTKALENYDIGEGARLLYEFLWNEFCDWYIELVKPRLYGKDSTVSDVTASRKTAQKVLRHVLSGTLQLLHPYMPFLTEEIWQQLPHHGETIMRSPWPQVEPEKVDRLAEEEMALLMDVIRSARNLRAEMNVPPGKKAELILQVGDKRSLKILQEGKSYLANLSTASDVTISADTSVKPEGAVTAIVHNIEVYLPLKDLIDSKKEVERLQKELATTEKELQRLRGKLGNASFVAKAPAEVVEKEREKEREGENKKVALQERIDALIKL</sequence>
<comment type="subcellular location">
    <subcellularLocation>
        <location evidence="1 12">Cytoplasm</location>
    </subcellularLocation>
</comment>
<dbReference type="SUPFAM" id="SSF52374">
    <property type="entry name" value="Nucleotidylyl transferase"/>
    <property type="match status" value="1"/>
</dbReference>
<dbReference type="InterPro" id="IPR037118">
    <property type="entry name" value="Val-tRNA_synth_C_sf"/>
</dbReference>
<dbReference type="InterPro" id="IPR010978">
    <property type="entry name" value="tRNA-bd_arm"/>
</dbReference>
<dbReference type="SUPFAM" id="SSF46589">
    <property type="entry name" value="tRNA-binding arm"/>
    <property type="match status" value="1"/>
</dbReference>
<dbReference type="InterPro" id="IPR002300">
    <property type="entry name" value="aa-tRNA-synth_Ia"/>
</dbReference>
<feature type="binding site" evidence="12">
    <location>
        <position position="536"/>
    </location>
    <ligand>
        <name>ATP</name>
        <dbReference type="ChEBI" id="CHEBI:30616"/>
    </ligand>
</feature>
<evidence type="ECO:0000256" key="5">
    <source>
        <dbReference type="ARBA" id="ARBA00022741"/>
    </source>
</evidence>
<dbReference type="InterPro" id="IPR009008">
    <property type="entry name" value="Val/Leu/Ile-tRNA-synth_edit"/>
</dbReference>
<dbReference type="RefSeq" id="WP_243137346.1">
    <property type="nucleotide sequence ID" value="NZ_CP045875.1"/>
</dbReference>
<dbReference type="SUPFAM" id="SSF47323">
    <property type="entry name" value="Anticodon-binding domain of a subclass of class I aminoacyl-tRNA synthetases"/>
    <property type="match status" value="1"/>
</dbReference>
<evidence type="ECO:0000256" key="11">
    <source>
        <dbReference type="ARBA" id="ARBA00060830"/>
    </source>
</evidence>
<dbReference type="InterPro" id="IPR013155">
    <property type="entry name" value="M/V/L/I-tRNA-synth_anticd-bd"/>
</dbReference>
<evidence type="ECO:0000256" key="9">
    <source>
        <dbReference type="ARBA" id="ARBA00023146"/>
    </source>
</evidence>
<comment type="similarity">
    <text evidence="11 12">Belongs to the class-I aminoacyl-tRNA synthetase family. ValS type 1 subfamily.</text>
</comment>
<dbReference type="KEGG" id="hcv:FTV88_1129"/>
<keyword evidence="3 12" id="KW-0963">Cytoplasm</keyword>
<evidence type="ECO:0000259" key="15">
    <source>
        <dbReference type="Pfam" id="PF10458"/>
    </source>
</evidence>
<dbReference type="HAMAP" id="MF_02004">
    <property type="entry name" value="Val_tRNA_synth_type1"/>
    <property type="match status" value="1"/>
</dbReference>
<feature type="domain" description="Aminoacyl-tRNA synthetase class Ia" evidence="13">
    <location>
        <begin position="21"/>
        <end position="572"/>
    </location>
</feature>
<dbReference type="Gene3D" id="1.10.730.10">
    <property type="entry name" value="Isoleucyl-tRNA Synthetase, Domain 1"/>
    <property type="match status" value="1"/>
</dbReference>
<dbReference type="FunFam" id="1.10.287.380:FF:000001">
    <property type="entry name" value="Valine--tRNA ligase"/>
    <property type="match status" value="1"/>
</dbReference>
<gene>
    <name evidence="12 16" type="primary">valS</name>
    <name evidence="16" type="ORF">FTV88_1129</name>
</gene>
<dbReference type="Proteomes" id="UP000366051">
    <property type="component" value="Chromosome"/>
</dbReference>
<comment type="domain">
    <text evidence="12">ValRS has two distinct active sites: one for aminoacylation and one for editing. The misactivated threonine is translocated from the active site to the editing site.</text>
</comment>
<dbReference type="CDD" id="cd00817">
    <property type="entry name" value="ValRS_core"/>
    <property type="match status" value="1"/>
</dbReference>
<dbReference type="InterPro" id="IPR019499">
    <property type="entry name" value="Val-tRNA_synth_tRNA-bd"/>
</dbReference>
<proteinExistence type="inferred from homology"/>
<keyword evidence="4 12" id="KW-0436">Ligase</keyword>
<keyword evidence="6 12" id="KW-0067">ATP-binding</keyword>
<dbReference type="InterPro" id="IPR014729">
    <property type="entry name" value="Rossmann-like_a/b/a_fold"/>
</dbReference>
<comment type="catalytic activity">
    <reaction evidence="10 12">
        <text>tRNA(Val) + L-valine + ATP = L-valyl-tRNA(Val) + AMP + diphosphate</text>
        <dbReference type="Rhea" id="RHEA:10704"/>
        <dbReference type="Rhea" id="RHEA-COMP:9672"/>
        <dbReference type="Rhea" id="RHEA-COMP:9708"/>
        <dbReference type="ChEBI" id="CHEBI:30616"/>
        <dbReference type="ChEBI" id="CHEBI:33019"/>
        <dbReference type="ChEBI" id="CHEBI:57762"/>
        <dbReference type="ChEBI" id="CHEBI:78442"/>
        <dbReference type="ChEBI" id="CHEBI:78537"/>
        <dbReference type="ChEBI" id="CHEBI:456215"/>
        <dbReference type="EC" id="6.1.1.9"/>
    </reaction>
</comment>
<name>A0A5Q2N124_9FIRM</name>
<dbReference type="Pfam" id="PF10458">
    <property type="entry name" value="Val_tRNA-synt_C"/>
    <property type="match status" value="1"/>
</dbReference>
<dbReference type="Gene3D" id="3.40.50.620">
    <property type="entry name" value="HUPs"/>
    <property type="match status" value="2"/>
</dbReference>